<dbReference type="Proteomes" id="UP000269721">
    <property type="component" value="Unassembled WGS sequence"/>
</dbReference>
<name>A0A4V1IRW9_9FUNG</name>
<reference evidence="2" key="1">
    <citation type="journal article" date="2018" name="Nat. Microbiol.">
        <title>Leveraging single-cell genomics to expand the fungal tree of life.</title>
        <authorList>
            <person name="Ahrendt S.R."/>
            <person name="Quandt C.A."/>
            <person name="Ciobanu D."/>
            <person name="Clum A."/>
            <person name="Salamov A."/>
            <person name="Andreopoulos B."/>
            <person name="Cheng J.F."/>
            <person name="Woyke T."/>
            <person name="Pelin A."/>
            <person name="Henrissat B."/>
            <person name="Reynolds N.K."/>
            <person name="Benny G.L."/>
            <person name="Smith M.E."/>
            <person name="James T.Y."/>
            <person name="Grigoriev I.V."/>
        </authorList>
    </citation>
    <scope>NUCLEOTIDE SEQUENCE [LARGE SCALE GENOMIC DNA]</scope>
</reference>
<protein>
    <submittedName>
        <fullName evidence="1">Uncharacterized protein</fullName>
    </submittedName>
</protein>
<accession>A0A4V1IRW9</accession>
<dbReference type="EMBL" id="KZ995031">
    <property type="protein sequence ID" value="RKO91517.1"/>
    <property type="molecule type" value="Genomic_DNA"/>
</dbReference>
<proteinExistence type="predicted"/>
<sequence>MASILGGGGVPLKGTRRAISASPTATHPRRTILIIVLAQPILIPEIANALAAHSLPSSEAVMGTLEFFPGDLGFELGYVVEGAKSIAVRDPRRDGGDYCSMQPPKTVLPGSVHPAHQSLKNFANTSEPSTTTTEGNELLRVATRGASVLDPAYRER</sequence>
<organism evidence="1 2">
    <name type="scientific">Blyttiomyces helicus</name>
    <dbReference type="NCBI Taxonomy" id="388810"/>
    <lineage>
        <taxon>Eukaryota</taxon>
        <taxon>Fungi</taxon>
        <taxon>Fungi incertae sedis</taxon>
        <taxon>Chytridiomycota</taxon>
        <taxon>Chytridiomycota incertae sedis</taxon>
        <taxon>Chytridiomycetes</taxon>
        <taxon>Chytridiomycetes incertae sedis</taxon>
        <taxon>Blyttiomyces</taxon>
    </lineage>
</organism>
<dbReference type="AlphaFoldDB" id="A0A4V1IRW9"/>
<evidence type="ECO:0000313" key="1">
    <source>
        <dbReference type="EMBL" id="RKO91517.1"/>
    </source>
</evidence>
<keyword evidence="2" id="KW-1185">Reference proteome</keyword>
<evidence type="ECO:0000313" key="2">
    <source>
        <dbReference type="Proteomes" id="UP000269721"/>
    </source>
</evidence>
<gene>
    <name evidence="1" type="ORF">BDK51DRAFT_31708</name>
</gene>